<keyword evidence="1" id="KW-0812">Transmembrane</keyword>
<name>A0A1I0DZS5_9FIRM</name>
<sequence>MSKTQMSAVKKNYFGLGIMAILSALVIAVSGPLYQSMSNYPDMPLADGVYTYKDEQPDDNGFYSMVTVTVQNGRITACTWDCVNDENIGKRQLSVEGHYVMTENGPTWKDQADALASYVLHHQTTGGLINAEGYAMDAVSSVSINAYPFVNGLSDCLDQAAIR</sequence>
<keyword evidence="3" id="KW-1185">Reference proteome</keyword>
<dbReference type="AlphaFoldDB" id="A0A1I0DZS5"/>
<evidence type="ECO:0008006" key="4">
    <source>
        <dbReference type="Google" id="ProtNLM"/>
    </source>
</evidence>
<protein>
    <recommendedName>
        <fullName evidence="4">FMN-binding protein</fullName>
    </recommendedName>
</protein>
<dbReference type="Proteomes" id="UP000198508">
    <property type="component" value="Unassembled WGS sequence"/>
</dbReference>
<keyword evidence="1" id="KW-1133">Transmembrane helix</keyword>
<proteinExistence type="predicted"/>
<dbReference type="RefSeq" id="WP_092361819.1">
    <property type="nucleotide sequence ID" value="NZ_DAINWJ010000111.1"/>
</dbReference>
<feature type="transmembrane region" description="Helical" evidence="1">
    <location>
        <begin position="12"/>
        <end position="34"/>
    </location>
</feature>
<gene>
    <name evidence="2" type="ORF">SAMN05216313_105170</name>
</gene>
<dbReference type="STRING" id="460384.SAMN05216313_105170"/>
<dbReference type="Gene3D" id="3.90.1010.20">
    <property type="match status" value="1"/>
</dbReference>
<organism evidence="2 3">
    <name type="scientific">Enterocloster lavalensis</name>
    <dbReference type="NCBI Taxonomy" id="460384"/>
    <lineage>
        <taxon>Bacteria</taxon>
        <taxon>Bacillati</taxon>
        <taxon>Bacillota</taxon>
        <taxon>Clostridia</taxon>
        <taxon>Lachnospirales</taxon>
        <taxon>Lachnospiraceae</taxon>
        <taxon>Enterocloster</taxon>
    </lineage>
</organism>
<evidence type="ECO:0000313" key="2">
    <source>
        <dbReference type="EMBL" id="SET38098.1"/>
    </source>
</evidence>
<accession>A0A1I0DZS5</accession>
<reference evidence="3" key="1">
    <citation type="submission" date="2016-10" db="EMBL/GenBank/DDBJ databases">
        <authorList>
            <person name="Varghese N."/>
            <person name="Submissions S."/>
        </authorList>
    </citation>
    <scope>NUCLEOTIDE SEQUENCE [LARGE SCALE GENOMIC DNA]</scope>
    <source>
        <strain evidence="3">NLAE-zl-G277</strain>
    </source>
</reference>
<evidence type="ECO:0000256" key="1">
    <source>
        <dbReference type="SAM" id="Phobius"/>
    </source>
</evidence>
<keyword evidence="1" id="KW-0472">Membrane</keyword>
<dbReference type="EMBL" id="FOIM01000005">
    <property type="protein sequence ID" value="SET38098.1"/>
    <property type="molecule type" value="Genomic_DNA"/>
</dbReference>
<evidence type="ECO:0000313" key="3">
    <source>
        <dbReference type="Proteomes" id="UP000198508"/>
    </source>
</evidence>